<evidence type="ECO:0000313" key="3">
    <source>
        <dbReference type="EMBL" id="KAF4046881.1"/>
    </source>
</evidence>
<keyword evidence="4" id="KW-1185">Reference proteome</keyword>
<evidence type="ECO:0000256" key="1">
    <source>
        <dbReference type="ARBA" id="ARBA00023125"/>
    </source>
</evidence>
<protein>
    <recommendedName>
        <fullName evidence="2">HTH CENPB-type domain-containing protein</fullName>
    </recommendedName>
</protein>
<accession>A0A833X2M7</accession>
<dbReference type="GO" id="GO:0003677">
    <property type="term" value="F:DNA binding"/>
    <property type="evidence" value="ECO:0007669"/>
    <property type="project" value="UniProtKB-KW"/>
</dbReference>
<reference evidence="3" key="1">
    <citation type="submission" date="2020-04" db="EMBL/GenBank/DDBJ databases">
        <title>Hybrid Assembly of Korean Phytophthora infestans isolates.</title>
        <authorList>
            <person name="Prokchorchik M."/>
            <person name="Lee Y."/>
            <person name="Seo J."/>
            <person name="Cho J.-H."/>
            <person name="Park Y.-E."/>
            <person name="Jang D.-C."/>
            <person name="Im J.-S."/>
            <person name="Choi J.-G."/>
            <person name="Park H.-J."/>
            <person name="Lee G.-B."/>
            <person name="Lee Y.-G."/>
            <person name="Hong S.-Y."/>
            <person name="Cho K."/>
            <person name="Sohn K.H."/>
        </authorList>
    </citation>
    <scope>NUCLEOTIDE SEQUENCE</scope>
    <source>
        <strain evidence="3">KR_1_A1</strain>
    </source>
</reference>
<dbReference type="Proteomes" id="UP000602510">
    <property type="component" value="Unassembled WGS sequence"/>
</dbReference>
<proteinExistence type="predicted"/>
<evidence type="ECO:0000313" key="4">
    <source>
        <dbReference type="Proteomes" id="UP000602510"/>
    </source>
</evidence>
<dbReference type="PROSITE" id="PS51253">
    <property type="entry name" value="HTH_CENPB"/>
    <property type="match status" value="1"/>
</dbReference>
<organism evidence="3 4">
    <name type="scientific">Phytophthora infestans</name>
    <name type="common">Potato late blight agent</name>
    <name type="synonym">Botrytis infestans</name>
    <dbReference type="NCBI Taxonomy" id="4787"/>
    <lineage>
        <taxon>Eukaryota</taxon>
        <taxon>Sar</taxon>
        <taxon>Stramenopiles</taxon>
        <taxon>Oomycota</taxon>
        <taxon>Peronosporomycetes</taxon>
        <taxon>Peronosporales</taxon>
        <taxon>Peronosporaceae</taxon>
        <taxon>Phytophthora</taxon>
    </lineage>
</organism>
<dbReference type="AlphaFoldDB" id="A0A833X2M7"/>
<name>A0A833X2M7_PHYIN</name>
<sequence length="156" mass="17862">MTRPRTTETGRKNMTNTRISADYKHKLEVLERLAQGPKVDQKQAGFIKADSEEDKGHLENYRRVDAATILSTEAEEDIVLWMNPMRKEGCLISAINLLELKTLETAADEGISPDVFSASYPWRRRFMRRHSCRYVHGLAKGGRYLNKTAMNTVMSE</sequence>
<dbReference type="InterPro" id="IPR006600">
    <property type="entry name" value="HTH_CenpB_DNA-bd_dom"/>
</dbReference>
<dbReference type="EMBL" id="WSZM01000011">
    <property type="protein sequence ID" value="KAF4046881.1"/>
    <property type="molecule type" value="Genomic_DNA"/>
</dbReference>
<keyword evidence="1" id="KW-0238">DNA-binding</keyword>
<comment type="caution">
    <text evidence="3">The sequence shown here is derived from an EMBL/GenBank/DDBJ whole genome shotgun (WGS) entry which is preliminary data.</text>
</comment>
<feature type="domain" description="HTH CENPB-type" evidence="2">
    <location>
        <begin position="62"/>
        <end position="136"/>
    </location>
</feature>
<evidence type="ECO:0000259" key="2">
    <source>
        <dbReference type="PROSITE" id="PS51253"/>
    </source>
</evidence>
<gene>
    <name evidence="3" type="ORF">GN244_ATG00710</name>
</gene>